<dbReference type="PANTHER" id="PTHR22770:SF47">
    <property type="entry name" value="E3 UBIQUITIN-PROTEIN LIGASE RNF216"/>
    <property type="match status" value="1"/>
</dbReference>
<name>A0A5J4XCA4_9EUKA</name>
<feature type="domain" description="RING-type" evidence="8">
    <location>
        <begin position="80"/>
        <end position="304"/>
    </location>
</feature>
<comment type="pathway">
    <text evidence="1">Protein modification; protein ubiquitination.</text>
</comment>
<accession>A0A5J4XCA4</accession>
<keyword evidence="2" id="KW-0808">Transferase</keyword>
<organism evidence="9 10">
    <name type="scientific">Streblomastix strix</name>
    <dbReference type="NCBI Taxonomy" id="222440"/>
    <lineage>
        <taxon>Eukaryota</taxon>
        <taxon>Metamonada</taxon>
        <taxon>Preaxostyla</taxon>
        <taxon>Oxymonadida</taxon>
        <taxon>Streblomastigidae</taxon>
        <taxon>Streblomastix</taxon>
    </lineage>
</organism>
<dbReference type="EMBL" id="SNRW01000021">
    <property type="protein sequence ID" value="KAA6404195.1"/>
    <property type="molecule type" value="Genomic_DNA"/>
</dbReference>
<evidence type="ECO:0000256" key="5">
    <source>
        <dbReference type="ARBA" id="ARBA00022771"/>
    </source>
</evidence>
<evidence type="ECO:0000256" key="6">
    <source>
        <dbReference type="ARBA" id="ARBA00022786"/>
    </source>
</evidence>
<dbReference type="OrthoDB" id="10009520at2759"/>
<dbReference type="InterPro" id="IPR051628">
    <property type="entry name" value="LUBAC_E3_Ligases"/>
</dbReference>
<reference evidence="9 10" key="1">
    <citation type="submission" date="2019-03" db="EMBL/GenBank/DDBJ databases">
        <title>Single cell metagenomics reveals metabolic interactions within the superorganism composed of flagellate Streblomastix strix and complex community of Bacteroidetes bacteria on its surface.</title>
        <authorList>
            <person name="Treitli S.C."/>
            <person name="Kolisko M."/>
            <person name="Husnik F."/>
            <person name="Keeling P."/>
            <person name="Hampl V."/>
        </authorList>
    </citation>
    <scope>NUCLEOTIDE SEQUENCE [LARGE SCALE GENOMIC DNA]</scope>
    <source>
        <strain evidence="9">ST1C</strain>
    </source>
</reference>
<dbReference type="GO" id="GO:0016740">
    <property type="term" value="F:transferase activity"/>
    <property type="evidence" value="ECO:0007669"/>
    <property type="project" value="UniProtKB-KW"/>
</dbReference>
<dbReference type="Gene3D" id="1.20.120.1750">
    <property type="match status" value="1"/>
</dbReference>
<dbReference type="SUPFAM" id="SSF57850">
    <property type="entry name" value="RING/U-box"/>
    <property type="match status" value="1"/>
</dbReference>
<evidence type="ECO:0000256" key="4">
    <source>
        <dbReference type="ARBA" id="ARBA00022737"/>
    </source>
</evidence>
<sequence length="346" mass="39441">MSRYPGIFVIQGLDGDNKETIVDALDDPRPLISIPEITGDAAFNKEIADVKRIRNEENKVRKDNWRRSKEIYDLNIKGQELVPCSSCYDKFLEKETVACPAGHRACINCVVGSIKAALKSARTNSTCIGDEKAQCEEHYSDLILQHILDVVDYQRFSSYQQEQALLAVKDKLLRCPFCGYSESIPEDNEDFKLDELLTFACKNPSCLIISCLKCNQPYHIPVLCPPMKAAKGIESLKQAVQTAVESVLIRHCPTCQFPTFKTEGCNHIKCQNGCHWCYSCERIFTRESIYGHFGKPPTNCQMYEDSPVEDKRRMRQRAQQAVLDWKAKNPDMAHLTIDIEQYMPKK</sequence>
<evidence type="ECO:0000256" key="7">
    <source>
        <dbReference type="ARBA" id="ARBA00022833"/>
    </source>
</evidence>
<dbReference type="GO" id="GO:0008270">
    <property type="term" value="F:zinc ion binding"/>
    <property type="evidence" value="ECO:0007669"/>
    <property type="project" value="UniProtKB-KW"/>
</dbReference>
<comment type="caution">
    <text evidence="9">The sequence shown here is derived from an EMBL/GenBank/DDBJ whole genome shotgun (WGS) entry which is preliminary data.</text>
</comment>
<dbReference type="Proteomes" id="UP000324800">
    <property type="component" value="Unassembled WGS sequence"/>
</dbReference>
<dbReference type="AlphaFoldDB" id="A0A5J4XCA4"/>
<keyword evidence="3" id="KW-0479">Metal-binding</keyword>
<evidence type="ECO:0000256" key="1">
    <source>
        <dbReference type="ARBA" id="ARBA00004906"/>
    </source>
</evidence>
<evidence type="ECO:0000313" key="10">
    <source>
        <dbReference type="Proteomes" id="UP000324800"/>
    </source>
</evidence>
<keyword evidence="7" id="KW-0862">Zinc</keyword>
<dbReference type="Gene3D" id="3.30.40.10">
    <property type="entry name" value="Zinc/RING finger domain, C3HC4 (zinc finger)"/>
    <property type="match status" value="1"/>
</dbReference>
<dbReference type="InterPro" id="IPR013083">
    <property type="entry name" value="Znf_RING/FYVE/PHD"/>
</dbReference>
<proteinExistence type="predicted"/>
<evidence type="ECO:0000259" key="8">
    <source>
        <dbReference type="PROSITE" id="PS51873"/>
    </source>
</evidence>
<keyword evidence="5" id="KW-0863">Zinc-finger</keyword>
<evidence type="ECO:0000313" key="9">
    <source>
        <dbReference type="EMBL" id="KAA6404195.1"/>
    </source>
</evidence>
<dbReference type="Pfam" id="PF26200">
    <property type="entry name" value="Rcat_RNF216"/>
    <property type="match status" value="1"/>
</dbReference>
<protein>
    <recommendedName>
        <fullName evidence="8">RING-type domain-containing protein</fullName>
    </recommendedName>
</protein>
<evidence type="ECO:0000256" key="2">
    <source>
        <dbReference type="ARBA" id="ARBA00022679"/>
    </source>
</evidence>
<dbReference type="InterPro" id="IPR044066">
    <property type="entry name" value="TRIAD_supradom"/>
</dbReference>
<dbReference type="PANTHER" id="PTHR22770">
    <property type="entry name" value="UBIQUITIN CONJUGATING ENZYME 7 INTERACTING PROTEIN-RELATED"/>
    <property type="match status" value="1"/>
</dbReference>
<gene>
    <name evidence="9" type="ORF">EZS28_000278</name>
</gene>
<keyword evidence="4" id="KW-0677">Repeat</keyword>
<dbReference type="PROSITE" id="PS51873">
    <property type="entry name" value="TRIAD"/>
    <property type="match status" value="1"/>
</dbReference>
<keyword evidence="6" id="KW-0833">Ubl conjugation pathway</keyword>
<dbReference type="CDD" id="cd20336">
    <property type="entry name" value="Rcat_RBR"/>
    <property type="match status" value="1"/>
</dbReference>
<evidence type="ECO:0000256" key="3">
    <source>
        <dbReference type="ARBA" id="ARBA00022723"/>
    </source>
</evidence>